<dbReference type="AlphaFoldDB" id="A0A5S3WNG5"/>
<organism evidence="2 3">
    <name type="scientific">Pseudoalteromonas rubra</name>
    <dbReference type="NCBI Taxonomy" id="43658"/>
    <lineage>
        <taxon>Bacteria</taxon>
        <taxon>Pseudomonadati</taxon>
        <taxon>Pseudomonadota</taxon>
        <taxon>Gammaproteobacteria</taxon>
        <taxon>Alteromonadales</taxon>
        <taxon>Pseudoalteromonadaceae</taxon>
        <taxon>Pseudoalteromonas</taxon>
    </lineage>
</organism>
<feature type="domain" description="DUF306" evidence="1">
    <location>
        <begin position="36"/>
        <end position="139"/>
    </location>
</feature>
<dbReference type="Pfam" id="PF03724">
    <property type="entry name" value="META"/>
    <property type="match status" value="1"/>
</dbReference>
<reference evidence="3" key="2">
    <citation type="submission" date="2019-06" db="EMBL/GenBank/DDBJ databases">
        <title>Co-occurence of chitin degradation, pigmentation and bioactivity in marine Pseudoalteromonas.</title>
        <authorList>
            <person name="Sonnenschein E.C."/>
            <person name="Bech P.K."/>
        </authorList>
    </citation>
    <scope>NUCLEOTIDE SEQUENCE [LARGE SCALE GENOMIC DNA]</scope>
    <source>
        <strain evidence="3">S2676</strain>
    </source>
</reference>
<evidence type="ECO:0000313" key="3">
    <source>
        <dbReference type="Proteomes" id="UP000310249"/>
    </source>
</evidence>
<evidence type="ECO:0000313" key="2">
    <source>
        <dbReference type="EMBL" id="TMP29882.1"/>
    </source>
</evidence>
<dbReference type="InterPro" id="IPR038670">
    <property type="entry name" value="HslJ-like_sf"/>
</dbReference>
<dbReference type="InterPro" id="IPR005184">
    <property type="entry name" value="DUF306_Meta_HslJ"/>
</dbReference>
<dbReference type="Gene3D" id="2.40.128.270">
    <property type="match status" value="1"/>
</dbReference>
<comment type="caution">
    <text evidence="2">The sequence shown here is derived from an EMBL/GenBank/DDBJ whole genome shotgun (WGS) entry which is preliminary data.</text>
</comment>
<reference evidence="2 3" key="1">
    <citation type="submission" date="2018-01" db="EMBL/GenBank/DDBJ databases">
        <authorList>
            <person name="Paulsen S."/>
            <person name="Gram L.K."/>
        </authorList>
    </citation>
    <scope>NUCLEOTIDE SEQUENCE [LARGE SCALE GENOMIC DNA]</scope>
    <source>
        <strain evidence="2 3">S2676</strain>
    </source>
</reference>
<dbReference type="PANTHER" id="PTHR35535:SF1">
    <property type="entry name" value="HEAT SHOCK PROTEIN HSLJ"/>
    <property type="match status" value="1"/>
</dbReference>
<dbReference type="OrthoDB" id="5348860at2"/>
<accession>A0A5S3WNG5</accession>
<protein>
    <submittedName>
        <fullName evidence="2">Heat-shock protein</fullName>
    </submittedName>
</protein>
<dbReference type="EMBL" id="PNCI01000016">
    <property type="protein sequence ID" value="TMP29882.1"/>
    <property type="molecule type" value="Genomic_DNA"/>
</dbReference>
<dbReference type="Proteomes" id="UP000310249">
    <property type="component" value="Unassembled WGS sequence"/>
</dbReference>
<gene>
    <name evidence="2" type="ORF">CWB99_07290</name>
</gene>
<evidence type="ECO:0000259" key="1">
    <source>
        <dbReference type="Pfam" id="PF03724"/>
    </source>
</evidence>
<name>A0A5S3WNG5_9GAMM</name>
<proteinExistence type="predicted"/>
<sequence>MNYILSGWFTMKISILLCLMCVLLMACSSTGKVTREQLKHSHWQLIQIDGRLVKGASPIEIEFLDALQVVGFAGCNRFFAEGNMESEVLKLSQLGMTRKSCGNTLDTREMRFLEMLQQGASVTFVNNKLQLKGQQTWQFKTLDAEPLTN</sequence>
<dbReference type="PANTHER" id="PTHR35535">
    <property type="entry name" value="HEAT SHOCK PROTEIN HSLJ"/>
    <property type="match status" value="1"/>
</dbReference>
<dbReference type="InterPro" id="IPR053147">
    <property type="entry name" value="Hsp_HslJ-like"/>
</dbReference>
<dbReference type="RefSeq" id="WP_138551754.1">
    <property type="nucleotide sequence ID" value="NZ_PNCH01000030.1"/>
</dbReference>